<protein>
    <submittedName>
        <fullName evidence="2">Uncharacterized protein</fullName>
    </submittedName>
</protein>
<comment type="caution">
    <text evidence="2">The sequence shown here is derived from an EMBL/GenBank/DDBJ whole genome shotgun (WGS) entry which is preliminary data.</text>
</comment>
<sequence length="283" mass="32612">MTKEKVLKFFKKTLSHLTLFDWIAVSLVAVIIVVLGIYFLRRWEWVEAEVKISPPDYFWTEKNPPFWLADSLRVGDGEIDSFGRKTAEITDIKAFEVPQNKKSIYLKMRLRAVKDRNKGTYQFKSKQLAVGSPIELRFPRIFLTGVVTFVSGIPDTRFWEDKIVEARLLTWTDVFPETLGVQPWIAEAVKVGDQMKDTQERVVAEVLAKKVAPAEKIVTTDDGRVFVTQDPLKKDVILTLKLKTFKQKGVNYFLDDFKVKVDSDIILALPQIDLYPRITKIVK</sequence>
<dbReference type="AlphaFoldDB" id="A0A2M8L4D5"/>
<keyword evidence="1" id="KW-0472">Membrane</keyword>
<dbReference type="EMBL" id="PFEK01000007">
    <property type="protein sequence ID" value="PJE67793.1"/>
    <property type="molecule type" value="Genomic_DNA"/>
</dbReference>
<keyword evidence="1" id="KW-1133">Transmembrane helix</keyword>
<gene>
    <name evidence="2" type="ORF">COU95_00395</name>
</gene>
<evidence type="ECO:0000313" key="3">
    <source>
        <dbReference type="Proteomes" id="UP000231474"/>
    </source>
</evidence>
<accession>A0A2M8L4D5</accession>
<feature type="transmembrane region" description="Helical" evidence="1">
    <location>
        <begin position="20"/>
        <end position="40"/>
    </location>
</feature>
<reference evidence="3" key="1">
    <citation type="submission" date="2017-09" db="EMBL/GenBank/DDBJ databases">
        <title>Depth-based differentiation of microbial function through sediment-hosted aquifers and enrichment of novel symbionts in the deep terrestrial subsurface.</title>
        <authorList>
            <person name="Probst A.J."/>
            <person name="Ladd B."/>
            <person name="Jarett J.K."/>
            <person name="Geller-Mcgrath D.E."/>
            <person name="Sieber C.M.K."/>
            <person name="Emerson J.B."/>
            <person name="Anantharaman K."/>
            <person name="Thomas B.C."/>
            <person name="Malmstrom R."/>
            <person name="Stieglmeier M."/>
            <person name="Klingl A."/>
            <person name="Woyke T."/>
            <person name="Ryan C.M."/>
            <person name="Banfield J.F."/>
        </authorList>
    </citation>
    <scope>NUCLEOTIDE SEQUENCE [LARGE SCALE GENOMIC DNA]</scope>
</reference>
<evidence type="ECO:0000256" key="1">
    <source>
        <dbReference type="SAM" id="Phobius"/>
    </source>
</evidence>
<organism evidence="2 3">
    <name type="scientific">Candidatus Shapirobacteria bacterium CG10_big_fil_rev_8_21_14_0_10_40_9</name>
    <dbReference type="NCBI Taxonomy" id="1974888"/>
    <lineage>
        <taxon>Bacteria</taxon>
        <taxon>Candidatus Shapironibacteriota</taxon>
    </lineage>
</organism>
<dbReference type="Proteomes" id="UP000231474">
    <property type="component" value="Unassembled WGS sequence"/>
</dbReference>
<keyword evidence="1" id="KW-0812">Transmembrane</keyword>
<proteinExistence type="predicted"/>
<evidence type="ECO:0000313" key="2">
    <source>
        <dbReference type="EMBL" id="PJE67793.1"/>
    </source>
</evidence>
<name>A0A2M8L4D5_9BACT</name>